<proteinExistence type="predicted"/>
<dbReference type="OMA" id="IRNSEFH"/>
<evidence type="ECO:0000313" key="2">
    <source>
        <dbReference type="EMBL" id="EDV37388.1"/>
    </source>
</evidence>
<dbReference type="PROSITE" id="PS50908">
    <property type="entry name" value="RWD"/>
    <property type="match status" value="1"/>
</dbReference>
<organism evidence="2 3">
    <name type="scientific">Drosophila ananassae</name>
    <name type="common">Fruit fly</name>
    <dbReference type="NCBI Taxonomy" id="7217"/>
    <lineage>
        <taxon>Eukaryota</taxon>
        <taxon>Metazoa</taxon>
        <taxon>Ecdysozoa</taxon>
        <taxon>Arthropoda</taxon>
        <taxon>Hexapoda</taxon>
        <taxon>Insecta</taxon>
        <taxon>Pterygota</taxon>
        <taxon>Neoptera</taxon>
        <taxon>Endopterygota</taxon>
        <taxon>Diptera</taxon>
        <taxon>Brachycera</taxon>
        <taxon>Muscomorpha</taxon>
        <taxon>Ephydroidea</taxon>
        <taxon>Drosophilidae</taxon>
        <taxon>Drosophila</taxon>
        <taxon>Sophophora</taxon>
    </lineage>
</organism>
<dbReference type="InterPro" id="IPR016135">
    <property type="entry name" value="UBQ-conjugating_enzyme/RWD"/>
</dbReference>
<name>B3MD55_DROAN</name>
<dbReference type="SUPFAM" id="SSF54495">
    <property type="entry name" value="UBC-like"/>
    <property type="match status" value="1"/>
</dbReference>
<evidence type="ECO:0000259" key="1">
    <source>
        <dbReference type="PROSITE" id="PS50908"/>
    </source>
</evidence>
<dbReference type="EMBL" id="CH902619">
    <property type="protein sequence ID" value="EDV37388.1"/>
    <property type="molecule type" value="Genomic_DNA"/>
</dbReference>
<dbReference type="HOGENOM" id="CLU_1620764_0_0_1"/>
<evidence type="ECO:0000313" key="3">
    <source>
        <dbReference type="Proteomes" id="UP000007801"/>
    </source>
</evidence>
<sequence>MNHETVQKSDAKMRSSELRTLEILGYPVRIVQSEPRFKVEVIVKSSNFDQVGSPDPRVGCTLLFTCPDQYPQAPPTVRIVKKRNFPDFLDLLMLTEFGRLKGSGRGRQQIVRMVTKARALVEQMARQMKKELRLFQDAEELDVL</sequence>
<dbReference type="SMR" id="B3MD55"/>
<dbReference type="OrthoDB" id="7842071at2759"/>
<dbReference type="STRING" id="7217.B3MD55"/>
<dbReference type="CDD" id="cd11605">
    <property type="entry name" value="RWD_DRWD_ELF-like"/>
    <property type="match status" value="1"/>
</dbReference>
<accession>B3MD55</accession>
<dbReference type="Gene3D" id="3.10.110.10">
    <property type="entry name" value="Ubiquitin Conjugating Enzyme"/>
    <property type="match status" value="1"/>
</dbReference>
<reference evidence="2 3" key="1">
    <citation type="journal article" date="2007" name="Nature">
        <title>Evolution of genes and genomes on the Drosophila phylogeny.</title>
        <authorList>
            <consortium name="Drosophila 12 Genomes Consortium"/>
            <person name="Clark A.G."/>
            <person name="Eisen M.B."/>
            <person name="Smith D.R."/>
            <person name="Bergman C.M."/>
            <person name="Oliver B."/>
            <person name="Markow T.A."/>
            <person name="Kaufman T.C."/>
            <person name="Kellis M."/>
            <person name="Gelbart W."/>
            <person name="Iyer V.N."/>
            <person name="Pollard D.A."/>
            <person name="Sackton T.B."/>
            <person name="Larracuente A.M."/>
            <person name="Singh N.D."/>
            <person name="Abad J.P."/>
            <person name="Abt D.N."/>
            <person name="Adryan B."/>
            <person name="Aguade M."/>
            <person name="Akashi H."/>
            <person name="Anderson W.W."/>
            <person name="Aquadro C.F."/>
            <person name="Ardell D.H."/>
            <person name="Arguello R."/>
            <person name="Artieri C.G."/>
            <person name="Barbash D.A."/>
            <person name="Barker D."/>
            <person name="Barsanti P."/>
            <person name="Batterham P."/>
            <person name="Batzoglou S."/>
            <person name="Begun D."/>
            <person name="Bhutkar A."/>
            <person name="Blanco E."/>
            <person name="Bosak S.A."/>
            <person name="Bradley R.K."/>
            <person name="Brand A.D."/>
            <person name="Brent M.R."/>
            <person name="Brooks A.N."/>
            <person name="Brown R.H."/>
            <person name="Butlin R.K."/>
            <person name="Caggese C."/>
            <person name="Calvi B.R."/>
            <person name="Bernardo de Carvalho A."/>
            <person name="Caspi A."/>
            <person name="Castrezana S."/>
            <person name="Celniker S.E."/>
            <person name="Chang J.L."/>
            <person name="Chapple C."/>
            <person name="Chatterji S."/>
            <person name="Chinwalla A."/>
            <person name="Civetta A."/>
            <person name="Clifton S.W."/>
            <person name="Comeron J.M."/>
            <person name="Costello J.C."/>
            <person name="Coyne J.A."/>
            <person name="Daub J."/>
            <person name="David R.G."/>
            <person name="Delcher A.L."/>
            <person name="Delehaunty K."/>
            <person name="Do C.B."/>
            <person name="Ebling H."/>
            <person name="Edwards K."/>
            <person name="Eickbush T."/>
            <person name="Evans J.D."/>
            <person name="Filipski A."/>
            <person name="Findeiss S."/>
            <person name="Freyhult E."/>
            <person name="Fulton L."/>
            <person name="Fulton R."/>
            <person name="Garcia A.C."/>
            <person name="Gardiner A."/>
            <person name="Garfield D.A."/>
            <person name="Garvin B.E."/>
            <person name="Gibson G."/>
            <person name="Gilbert D."/>
            <person name="Gnerre S."/>
            <person name="Godfrey J."/>
            <person name="Good R."/>
            <person name="Gotea V."/>
            <person name="Gravely B."/>
            <person name="Greenberg A.J."/>
            <person name="Griffiths-Jones S."/>
            <person name="Gross S."/>
            <person name="Guigo R."/>
            <person name="Gustafson E.A."/>
            <person name="Haerty W."/>
            <person name="Hahn M.W."/>
            <person name="Halligan D.L."/>
            <person name="Halpern A.L."/>
            <person name="Halter G.M."/>
            <person name="Han M.V."/>
            <person name="Heger A."/>
            <person name="Hillier L."/>
            <person name="Hinrichs A.S."/>
            <person name="Holmes I."/>
            <person name="Hoskins R.A."/>
            <person name="Hubisz M.J."/>
            <person name="Hultmark D."/>
            <person name="Huntley M.A."/>
            <person name="Jaffe D.B."/>
            <person name="Jagadeeshan S."/>
            <person name="Jeck W.R."/>
            <person name="Johnson J."/>
            <person name="Jones C.D."/>
            <person name="Jordan W.C."/>
            <person name="Karpen G.H."/>
            <person name="Kataoka E."/>
            <person name="Keightley P.D."/>
            <person name="Kheradpour P."/>
            <person name="Kirkness E.F."/>
            <person name="Koerich L.B."/>
            <person name="Kristiansen K."/>
            <person name="Kudrna D."/>
            <person name="Kulathinal R.J."/>
            <person name="Kumar S."/>
            <person name="Kwok R."/>
            <person name="Lander E."/>
            <person name="Langley C.H."/>
            <person name="Lapoint R."/>
            <person name="Lazzaro B.P."/>
            <person name="Lee S.J."/>
            <person name="Levesque L."/>
            <person name="Li R."/>
            <person name="Lin C.F."/>
            <person name="Lin M.F."/>
            <person name="Lindblad-Toh K."/>
            <person name="Llopart A."/>
            <person name="Long M."/>
            <person name="Low L."/>
            <person name="Lozovsky E."/>
            <person name="Lu J."/>
            <person name="Luo M."/>
            <person name="Machado C.A."/>
            <person name="Makalowski W."/>
            <person name="Marzo M."/>
            <person name="Matsuda M."/>
            <person name="Matzkin L."/>
            <person name="McAllister B."/>
            <person name="McBride C.S."/>
            <person name="McKernan B."/>
            <person name="McKernan K."/>
            <person name="Mendez-Lago M."/>
            <person name="Minx P."/>
            <person name="Mollenhauer M.U."/>
            <person name="Montooth K."/>
            <person name="Mount S.M."/>
            <person name="Mu X."/>
            <person name="Myers E."/>
            <person name="Negre B."/>
            <person name="Newfeld S."/>
            <person name="Nielsen R."/>
            <person name="Noor M.A."/>
            <person name="O'Grady P."/>
            <person name="Pachter L."/>
            <person name="Papaceit M."/>
            <person name="Parisi M.J."/>
            <person name="Parisi M."/>
            <person name="Parts L."/>
            <person name="Pedersen J.S."/>
            <person name="Pesole G."/>
            <person name="Phillippy A.M."/>
            <person name="Ponting C.P."/>
            <person name="Pop M."/>
            <person name="Porcelli D."/>
            <person name="Powell J.R."/>
            <person name="Prohaska S."/>
            <person name="Pruitt K."/>
            <person name="Puig M."/>
            <person name="Quesneville H."/>
            <person name="Ram K.R."/>
            <person name="Rand D."/>
            <person name="Rasmussen M.D."/>
            <person name="Reed L.K."/>
            <person name="Reenan R."/>
            <person name="Reily A."/>
            <person name="Remington K.A."/>
            <person name="Rieger T.T."/>
            <person name="Ritchie M.G."/>
            <person name="Robin C."/>
            <person name="Rogers Y.H."/>
            <person name="Rohde C."/>
            <person name="Rozas J."/>
            <person name="Rubenfield M.J."/>
            <person name="Ruiz A."/>
            <person name="Russo S."/>
            <person name="Salzberg S.L."/>
            <person name="Sanchez-Gracia A."/>
            <person name="Saranga D.J."/>
            <person name="Sato H."/>
            <person name="Schaeffer S.W."/>
            <person name="Schatz M.C."/>
            <person name="Schlenke T."/>
            <person name="Schwartz R."/>
            <person name="Segarra C."/>
            <person name="Singh R.S."/>
            <person name="Sirot L."/>
            <person name="Sirota M."/>
            <person name="Sisneros N.B."/>
            <person name="Smith C.D."/>
            <person name="Smith T.F."/>
            <person name="Spieth J."/>
            <person name="Stage D.E."/>
            <person name="Stark A."/>
            <person name="Stephan W."/>
            <person name="Strausberg R.L."/>
            <person name="Strempel S."/>
            <person name="Sturgill D."/>
            <person name="Sutton G."/>
            <person name="Sutton G.G."/>
            <person name="Tao W."/>
            <person name="Teichmann S."/>
            <person name="Tobari Y.N."/>
            <person name="Tomimura Y."/>
            <person name="Tsolas J.M."/>
            <person name="Valente V.L."/>
            <person name="Venter E."/>
            <person name="Venter J.C."/>
            <person name="Vicario S."/>
            <person name="Vieira F.G."/>
            <person name="Vilella A.J."/>
            <person name="Villasante A."/>
            <person name="Walenz B."/>
            <person name="Wang J."/>
            <person name="Wasserman M."/>
            <person name="Watts T."/>
            <person name="Wilson D."/>
            <person name="Wilson R.K."/>
            <person name="Wing R.A."/>
            <person name="Wolfner M.F."/>
            <person name="Wong A."/>
            <person name="Wong G.K."/>
            <person name="Wu C.I."/>
            <person name="Wu G."/>
            <person name="Yamamoto D."/>
            <person name="Yang H.P."/>
            <person name="Yang S.P."/>
            <person name="Yorke J.A."/>
            <person name="Yoshida K."/>
            <person name="Zdobnov E."/>
            <person name="Zhang P."/>
            <person name="Zhang Y."/>
            <person name="Zimin A.V."/>
            <person name="Baldwin J."/>
            <person name="Abdouelleil A."/>
            <person name="Abdulkadir J."/>
            <person name="Abebe A."/>
            <person name="Abera B."/>
            <person name="Abreu J."/>
            <person name="Acer S.C."/>
            <person name="Aftuck L."/>
            <person name="Alexander A."/>
            <person name="An P."/>
            <person name="Anderson E."/>
            <person name="Anderson S."/>
            <person name="Arachi H."/>
            <person name="Azer M."/>
            <person name="Bachantsang P."/>
            <person name="Barry A."/>
            <person name="Bayul T."/>
            <person name="Berlin A."/>
            <person name="Bessette D."/>
            <person name="Bloom T."/>
            <person name="Blye J."/>
            <person name="Boguslavskiy L."/>
            <person name="Bonnet C."/>
            <person name="Boukhgalter B."/>
            <person name="Bourzgui I."/>
            <person name="Brown A."/>
            <person name="Cahill P."/>
            <person name="Channer S."/>
            <person name="Cheshatsang Y."/>
            <person name="Chuda L."/>
            <person name="Citroen M."/>
            <person name="Collymore A."/>
            <person name="Cooke P."/>
            <person name="Costello M."/>
            <person name="D'Aco K."/>
            <person name="Daza R."/>
            <person name="De Haan G."/>
            <person name="DeGray S."/>
            <person name="DeMaso C."/>
            <person name="Dhargay N."/>
            <person name="Dooley K."/>
            <person name="Dooley E."/>
            <person name="Doricent M."/>
            <person name="Dorje P."/>
            <person name="Dorjee K."/>
            <person name="Dupes A."/>
            <person name="Elong R."/>
            <person name="Falk J."/>
            <person name="Farina A."/>
            <person name="Faro S."/>
            <person name="Ferguson D."/>
            <person name="Fisher S."/>
            <person name="Foley C.D."/>
            <person name="Franke A."/>
            <person name="Friedrich D."/>
            <person name="Gadbois L."/>
            <person name="Gearin G."/>
            <person name="Gearin C.R."/>
            <person name="Giannoukos G."/>
            <person name="Goode T."/>
            <person name="Graham J."/>
            <person name="Grandbois E."/>
            <person name="Grewal S."/>
            <person name="Gyaltsen K."/>
            <person name="Hafez N."/>
            <person name="Hagos B."/>
            <person name="Hall J."/>
            <person name="Henson C."/>
            <person name="Hollinger A."/>
            <person name="Honan T."/>
            <person name="Huard M.D."/>
            <person name="Hughes L."/>
            <person name="Hurhula B."/>
            <person name="Husby M.E."/>
            <person name="Kamat A."/>
            <person name="Kanga B."/>
            <person name="Kashin S."/>
            <person name="Khazanovich D."/>
            <person name="Kisner P."/>
            <person name="Lance K."/>
            <person name="Lara M."/>
            <person name="Lee W."/>
            <person name="Lennon N."/>
            <person name="Letendre F."/>
            <person name="LeVine R."/>
            <person name="Lipovsky A."/>
            <person name="Liu X."/>
            <person name="Liu J."/>
            <person name="Liu S."/>
            <person name="Lokyitsang T."/>
            <person name="Lokyitsang Y."/>
            <person name="Lubonja R."/>
            <person name="Lui A."/>
            <person name="MacDonald P."/>
            <person name="Magnisalis V."/>
            <person name="Maru K."/>
            <person name="Matthews C."/>
            <person name="McCusker W."/>
            <person name="McDonough S."/>
            <person name="Mehta T."/>
            <person name="Meldrim J."/>
            <person name="Meneus L."/>
            <person name="Mihai O."/>
            <person name="Mihalev A."/>
            <person name="Mihova T."/>
            <person name="Mittelman R."/>
            <person name="Mlenga V."/>
            <person name="Montmayeur A."/>
            <person name="Mulrain L."/>
            <person name="Navidi A."/>
            <person name="Naylor J."/>
            <person name="Negash T."/>
            <person name="Nguyen T."/>
            <person name="Nguyen N."/>
            <person name="Nicol R."/>
            <person name="Norbu C."/>
            <person name="Norbu N."/>
            <person name="Novod N."/>
            <person name="O'Neill B."/>
            <person name="Osman S."/>
            <person name="Markiewicz E."/>
            <person name="Oyono O.L."/>
            <person name="Patti C."/>
            <person name="Phunkhang P."/>
            <person name="Pierre F."/>
            <person name="Priest M."/>
            <person name="Raghuraman S."/>
            <person name="Rege F."/>
            <person name="Reyes R."/>
            <person name="Rise C."/>
            <person name="Rogov P."/>
            <person name="Ross K."/>
            <person name="Ryan E."/>
            <person name="Settipalli S."/>
            <person name="Shea T."/>
            <person name="Sherpa N."/>
            <person name="Shi L."/>
            <person name="Shih D."/>
            <person name="Sparrow T."/>
            <person name="Spaulding J."/>
            <person name="Stalker J."/>
            <person name="Stange-Thomann N."/>
            <person name="Stavropoulos S."/>
            <person name="Stone C."/>
            <person name="Strader C."/>
            <person name="Tesfaye S."/>
            <person name="Thomson T."/>
            <person name="Thoulutsang Y."/>
            <person name="Thoulutsang D."/>
            <person name="Topham K."/>
            <person name="Topping I."/>
            <person name="Tsamla T."/>
            <person name="Vassiliev H."/>
            <person name="Vo A."/>
            <person name="Wangchuk T."/>
            <person name="Wangdi T."/>
            <person name="Weiand M."/>
            <person name="Wilkinson J."/>
            <person name="Wilson A."/>
            <person name="Yadav S."/>
            <person name="Young G."/>
            <person name="Yu Q."/>
            <person name="Zembek L."/>
            <person name="Zhong D."/>
            <person name="Zimmer A."/>
            <person name="Zwirko Z."/>
            <person name="Jaffe D.B."/>
            <person name="Alvarez P."/>
            <person name="Brockman W."/>
            <person name="Butler J."/>
            <person name="Chin C."/>
            <person name="Gnerre S."/>
            <person name="Grabherr M."/>
            <person name="Kleber M."/>
            <person name="Mauceli E."/>
            <person name="MacCallum I."/>
        </authorList>
    </citation>
    <scope>NUCLEOTIDE SEQUENCE [LARGE SCALE GENOMIC DNA]</scope>
    <source>
        <strain evidence="3">Tucson 14024-0371.13</strain>
    </source>
</reference>
<dbReference type="AlphaFoldDB" id="B3MD55"/>
<dbReference type="eggNOG" id="KOG4018">
    <property type="taxonomic scope" value="Eukaryota"/>
</dbReference>
<protein>
    <recommendedName>
        <fullName evidence="1">RWD domain-containing protein</fullName>
    </recommendedName>
</protein>
<dbReference type="InParanoid" id="B3MD55"/>
<dbReference type="InterPro" id="IPR006575">
    <property type="entry name" value="RWD_dom"/>
</dbReference>
<dbReference type="PhylomeDB" id="B3MD55"/>
<dbReference type="Proteomes" id="UP000007801">
    <property type="component" value="Unassembled WGS sequence"/>
</dbReference>
<keyword evidence="3" id="KW-1185">Reference proteome</keyword>
<dbReference type="KEGG" id="dan:6494305"/>
<dbReference type="Pfam" id="PF05773">
    <property type="entry name" value="RWD"/>
    <property type="match status" value="1"/>
</dbReference>
<feature type="domain" description="RWD" evidence="1">
    <location>
        <begin position="16"/>
        <end position="124"/>
    </location>
</feature>
<gene>
    <name evidence="2" type="primary">Dana\GF11441</name>
    <name evidence="2" type="synonym">dana_GLEANR_11499</name>
    <name evidence="2" type="ORF">GF11441</name>
</gene>
<dbReference type="GeneID" id="6494305"/>